<feature type="region of interest" description="Disordered" evidence="2">
    <location>
        <begin position="209"/>
        <end position="260"/>
    </location>
</feature>
<organism evidence="4 5">
    <name type="scientific">Digitaria exilis</name>
    <dbReference type="NCBI Taxonomy" id="1010633"/>
    <lineage>
        <taxon>Eukaryota</taxon>
        <taxon>Viridiplantae</taxon>
        <taxon>Streptophyta</taxon>
        <taxon>Embryophyta</taxon>
        <taxon>Tracheophyta</taxon>
        <taxon>Spermatophyta</taxon>
        <taxon>Magnoliopsida</taxon>
        <taxon>Liliopsida</taxon>
        <taxon>Poales</taxon>
        <taxon>Poaceae</taxon>
        <taxon>PACMAD clade</taxon>
        <taxon>Panicoideae</taxon>
        <taxon>Panicodae</taxon>
        <taxon>Paniceae</taxon>
        <taxon>Anthephorinae</taxon>
        <taxon>Digitaria</taxon>
    </lineage>
</organism>
<dbReference type="PROSITE" id="PS01361">
    <property type="entry name" value="ZF_DOF_1"/>
    <property type="match status" value="1"/>
</dbReference>
<dbReference type="Proteomes" id="UP000636709">
    <property type="component" value="Unassembled WGS sequence"/>
</dbReference>
<dbReference type="Pfam" id="PF02701">
    <property type="entry name" value="Zn_ribbon_Dof"/>
    <property type="match status" value="1"/>
</dbReference>
<evidence type="ECO:0000256" key="2">
    <source>
        <dbReference type="SAM" id="MobiDB-lite"/>
    </source>
</evidence>
<evidence type="ECO:0000313" key="4">
    <source>
        <dbReference type="EMBL" id="KAF8667152.1"/>
    </source>
</evidence>
<keyword evidence="1" id="KW-0862">Zinc</keyword>
<dbReference type="GO" id="GO:0006355">
    <property type="term" value="P:regulation of DNA-templated transcription"/>
    <property type="evidence" value="ECO:0007669"/>
    <property type="project" value="InterPro"/>
</dbReference>
<comment type="caution">
    <text evidence="4">The sequence shown here is derived from an EMBL/GenBank/DDBJ whole genome shotgun (WGS) entry which is preliminary data.</text>
</comment>
<evidence type="ECO:0000313" key="5">
    <source>
        <dbReference type="Proteomes" id="UP000636709"/>
    </source>
</evidence>
<keyword evidence="1" id="KW-0863">Zinc-finger</keyword>
<dbReference type="AlphaFoldDB" id="A0A835E3L6"/>
<dbReference type="EMBL" id="JACEFO010002303">
    <property type="protein sequence ID" value="KAF8667152.1"/>
    <property type="molecule type" value="Genomic_DNA"/>
</dbReference>
<keyword evidence="1" id="KW-0539">Nucleus</keyword>
<reference evidence="4" key="1">
    <citation type="submission" date="2020-07" db="EMBL/GenBank/DDBJ databases">
        <title>Genome sequence and genetic diversity analysis of an under-domesticated orphan crop, white fonio (Digitaria exilis).</title>
        <authorList>
            <person name="Bennetzen J.L."/>
            <person name="Chen S."/>
            <person name="Ma X."/>
            <person name="Wang X."/>
            <person name="Yssel A.E.J."/>
            <person name="Chaluvadi S.R."/>
            <person name="Johnson M."/>
            <person name="Gangashetty P."/>
            <person name="Hamidou F."/>
            <person name="Sanogo M.D."/>
            <person name="Zwaenepoel A."/>
            <person name="Wallace J."/>
            <person name="Van De Peer Y."/>
            <person name="Van Deynze A."/>
        </authorList>
    </citation>
    <scope>NUCLEOTIDE SEQUENCE</scope>
    <source>
        <tissue evidence="4">Leaves</tissue>
    </source>
</reference>
<proteinExistence type="predicted"/>
<keyword evidence="1" id="KW-0479">Metal-binding</keyword>
<protein>
    <recommendedName>
        <fullName evidence="3">Dof-type domain-containing protein</fullName>
    </recommendedName>
</protein>
<sequence length="575" mass="60608">MKFRVVCRKLYDYVRYDLKEIAFPSSLPDPPHIKKRPKLSWHDRWCILKEATRLYGASWAQRLQEGGRGRGGVVADTGSGDDKKGRKSSSESSVLEDLAIAARGGAETLKPALRRIYMTRASTYTTAMKNFVEAYQEGLKDQLQEKAGDADGGGGHQQQPQQGDEATKPPPPPSHNTPHHQRDETTIERQTLAERLSLSPEQAKARRIAARSIASASPAHPPTMIFPPAFLDSSSWNDNQQQQQAHHQQQQVAANGAGDGNHELLQASSIMGGGGALPEGGAGQVGPAKPMSMAERARLARIPLPEPGLKCPRCESTNTKFCYFNNYSLSQPRHFCRACRRYWTRGGALRNVPVGGGYRRHAKRAKPKSAAATANSGTASATAATLAPAAGSTSSACATTTNVAALPGGMLGGGGGGGNLSMLPPLLRLADFDAMSLGSSFSGMGKPSPLDGGYSVGPPGGLEQWTRVQQMQSFPFLHAMDQGPLGPPLAMTMAPGGMFQLGLDHSGSDNGGRGAAGEDAAGSGELHVMQAKREAAAGGYPSAARGGMYGDHHHLAAAGYASYSNNAAATGNHLL</sequence>
<dbReference type="GO" id="GO:0008270">
    <property type="term" value="F:zinc ion binding"/>
    <property type="evidence" value="ECO:0007669"/>
    <property type="project" value="UniProtKB-KW"/>
</dbReference>
<accession>A0A835E3L6</accession>
<dbReference type="PROSITE" id="PS50884">
    <property type="entry name" value="ZF_DOF_2"/>
    <property type="match status" value="1"/>
</dbReference>
<dbReference type="PANTHER" id="PTHR36064">
    <property type="entry name" value="EMBRYO DEFECTIVE 2735"/>
    <property type="match status" value="1"/>
</dbReference>
<keyword evidence="5" id="KW-1185">Reference proteome</keyword>
<dbReference type="GO" id="GO:0005634">
    <property type="term" value="C:nucleus"/>
    <property type="evidence" value="ECO:0007669"/>
    <property type="project" value="UniProtKB-SubCell"/>
</dbReference>
<gene>
    <name evidence="4" type="ORF">HU200_053340</name>
</gene>
<name>A0A835E3L6_9POAL</name>
<feature type="region of interest" description="Disordered" evidence="2">
    <location>
        <begin position="358"/>
        <end position="378"/>
    </location>
</feature>
<feature type="compositionally biased region" description="Low complexity" evidence="2">
    <location>
        <begin position="369"/>
        <end position="378"/>
    </location>
</feature>
<feature type="domain" description="Dof-type" evidence="3">
    <location>
        <begin position="309"/>
        <end position="363"/>
    </location>
</feature>
<keyword evidence="1" id="KW-0238">DNA-binding</keyword>
<evidence type="ECO:0000256" key="1">
    <source>
        <dbReference type="PROSITE-ProRule" id="PRU00071"/>
    </source>
</evidence>
<feature type="compositionally biased region" description="Basic residues" evidence="2">
    <location>
        <begin position="358"/>
        <end position="367"/>
    </location>
</feature>
<feature type="region of interest" description="Disordered" evidence="2">
    <location>
        <begin position="145"/>
        <end position="185"/>
    </location>
</feature>
<dbReference type="GO" id="GO:0003677">
    <property type="term" value="F:DNA binding"/>
    <property type="evidence" value="ECO:0007669"/>
    <property type="project" value="UniProtKB-UniRule"/>
</dbReference>
<feature type="region of interest" description="Disordered" evidence="2">
    <location>
        <begin position="66"/>
        <end position="93"/>
    </location>
</feature>
<comment type="subcellular location">
    <subcellularLocation>
        <location evidence="1">Nucleus</location>
    </subcellularLocation>
</comment>
<dbReference type="OrthoDB" id="1927254at2759"/>
<dbReference type="InterPro" id="IPR003851">
    <property type="entry name" value="Znf_Dof"/>
</dbReference>
<evidence type="ECO:0000259" key="3">
    <source>
        <dbReference type="PROSITE" id="PS50884"/>
    </source>
</evidence>
<feature type="compositionally biased region" description="Low complexity" evidence="2">
    <location>
        <begin position="237"/>
        <end position="256"/>
    </location>
</feature>